<protein>
    <submittedName>
        <fullName evidence="2">Uncharacterized protein</fullName>
    </submittedName>
</protein>
<reference evidence="2 3" key="1">
    <citation type="journal article" date="2013" name="Nat. Genet.">
        <title>The genome of the hydatid tapeworm Echinococcus granulosus.</title>
        <authorList>
            <person name="Zheng H."/>
            <person name="Zhang W."/>
            <person name="Zhang L."/>
            <person name="Zhang Z."/>
            <person name="Li J."/>
            <person name="Lu G."/>
            <person name="Zhu Y."/>
            <person name="Wang Y."/>
            <person name="Huang Y."/>
            <person name="Liu J."/>
            <person name="Kang H."/>
            <person name="Chen J."/>
            <person name="Wang L."/>
            <person name="Chen A."/>
            <person name="Yu S."/>
            <person name="Gao Z."/>
            <person name="Jin L."/>
            <person name="Gu W."/>
            <person name="Wang Z."/>
            <person name="Zhao L."/>
            <person name="Shi B."/>
            <person name="Wen H."/>
            <person name="Lin R."/>
            <person name="Jones M.K."/>
            <person name="Brejova B."/>
            <person name="Vinar T."/>
            <person name="Zhao G."/>
            <person name="McManus D.P."/>
            <person name="Chen Z."/>
            <person name="Zhou Y."/>
            <person name="Wang S."/>
        </authorList>
    </citation>
    <scope>NUCLEOTIDE SEQUENCE [LARGE SCALE GENOMIC DNA]</scope>
</reference>
<name>W6U762_ECHGR</name>
<feature type="transmembrane region" description="Helical" evidence="1">
    <location>
        <begin position="35"/>
        <end position="65"/>
    </location>
</feature>
<keyword evidence="1" id="KW-0472">Membrane</keyword>
<sequence length="72" mass="7908">MYTHVGEQSLLSVTPWVGSFRTAANTLLRLCTHPILLQCALILASPFLCVILPPAICVSLIRYFIKTTCISS</sequence>
<dbReference type="RefSeq" id="XP_024348216.1">
    <property type="nucleotide sequence ID" value="XM_024497345.1"/>
</dbReference>
<dbReference type="Proteomes" id="UP000019149">
    <property type="component" value="Unassembled WGS sequence"/>
</dbReference>
<dbReference type="CTD" id="36343811"/>
<comment type="caution">
    <text evidence="2">The sequence shown here is derived from an EMBL/GenBank/DDBJ whole genome shotgun (WGS) entry which is preliminary data.</text>
</comment>
<dbReference type="KEGG" id="egl:EGR_08096"/>
<evidence type="ECO:0000313" key="3">
    <source>
        <dbReference type="Proteomes" id="UP000019149"/>
    </source>
</evidence>
<accession>W6U762</accession>
<gene>
    <name evidence="2" type="ORF">EGR_08096</name>
</gene>
<keyword evidence="3" id="KW-1185">Reference proteome</keyword>
<evidence type="ECO:0000313" key="2">
    <source>
        <dbReference type="EMBL" id="EUB57020.1"/>
    </source>
</evidence>
<dbReference type="AlphaFoldDB" id="W6U762"/>
<keyword evidence="1" id="KW-0812">Transmembrane</keyword>
<dbReference type="GeneID" id="36343811"/>
<dbReference type="EMBL" id="APAU02000096">
    <property type="protein sequence ID" value="EUB57020.1"/>
    <property type="molecule type" value="Genomic_DNA"/>
</dbReference>
<evidence type="ECO:0000256" key="1">
    <source>
        <dbReference type="SAM" id="Phobius"/>
    </source>
</evidence>
<organism evidence="2 3">
    <name type="scientific">Echinococcus granulosus</name>
    <name type="common">Hydatid tapeworm</name>
    <dbReference type="NCBI Taxonomy" id="6210"/>
    <lineage>
        <taxon>Eukaryota</taxon>
        <taxon>Metazoa</taxon>
        <taxon>Spiralia</taxon>
        <taxon>Lophotrochozoa</taxon>
        <taxon>Platyhelminthes</taxon>
        <taxon>Cestoda</taxon>
        <taxon>Eucestoda</taxon>
        <taxon>Cyclophyllidea</taxon>
        <taxon>Taeniidae</taxon>
        <taxon>Echinococcus</taxon>
        <taxon>Echinococcus granulosus group</taxon>
    </lineage>
</organism>
<proteinExistence type="predicted"/>
<keyword evidence="1" id="KW-1133">Transmembrane helix</keyword>